<dbReference type="PANTHER" id="PTHR19857">
    <property type="entry name" value="MITOCHONDRIAL DIVISION PROTEIN 1-RELATED"/>
    <property type="match status" value="1"/>
</dbReference>
<dbReference type="Gene3D" id="2.130.10.10">
    <property type="entry name" value="YVTN repeat-like/Quinoprotein amine dehydrogenase"/>
    <property type="match status" value="2"/>
</dbReference>
<dbReference type="SMART" id="SM00320">
    <property type="entry name" value="WD40"/>
    <property type="match status" value="4"/>
</dbReference>
<feature type="repeat" description="WD" evidence="3">
    <location>
        <begin position="1093"/>
        <end position="1117"/>
    </location>
</feature>
<dbReference type="CDD" id="cd00267">
    <property type="entry name" value="ABC_ATPase"/>
    <property type="match status" value="1"/>
</dbReference>
<evidence type="ECO:0000313" key="6">
    <source>
        <dbReference type="EMBL" id="HJE51573.1"/>
    </source>
</evidence>
<dbReference type="PROSITE" id="PS50082">
    <property type="entry name" value="WD_REPEATS_2"/>
    <property type="match status" value="1"/>
</dbReference>
<dbReference type="GO" id="GO:0003677">
    <property type="term" value="F:DNA binding"/>
    <property type="evidence" value="ECO:0007669"/>
    <property type="project" value="InterPro"/>
</dbReference>
<name>A0A921ENE7_9ACTN</name>
<dbReference type="PANTHER" id="PTHR19857:SF21">
    <property type="entry name" value="ANAPHASE-PROMOTING COMPLEX SUBUNIT 4 WD40 DOMAIN-CONTAINING PROTEIN"/>
    <property type="match status" value="1"/>
</dbReference>
<accession>A0A921ENE7</accession>
<dbReference type="InterPro" id="IPR015943">
    <property type="entry name" value="WD40/YVTN_repeat-like_dom_sf"/>
</dbReference>
<keyword evidence="4" id="KW-1133">Transmembrane helix</keyword>
<proteinExistence type="predicted"/>
<evidence type="ECO:0000256" key="3">
    <source>
        <dbReference type="PROSITE-ProRule" id="PRU00221"/>
    </source>
</evidence>
<dbReference type="CDD" id="cd00093">
    <property type="entry name" value="HTH_XRE"/>
    <property type="match status" value="1"/>
</dbReference>
<dbReference type="EMBL" id="DYZF01000160">
    <property type="protein sequence ID" value="HJE51573.1"/>
    <property type="molecule type" value="Genomic_DNA"/>
</dbReference>
<dbReference type="InterPro" id="IPR001387">
    <property type="entry name" value="Cro/C1-type_HTH"/>
</dbReference>
<dbReference type="AlphaFoldDB" id="A0A921ENE7"/>
<organism evidence="6 7">
    <name type="scientific">Tessaracoccus flavescens</name>
    <dbReference type="NCBI Taxonomy" id="399497"/>
    <lineage>
        <taxon>Bacteria</taxon>
        <taxon>Bacillati</taxon>
        <taxon>Actinomycetota</taxon>
        <taxon>Actinomycetes</taxon>
        <taxon>Propionibacteriales</taxon>
        <taxon>Propionibacteriaceae</taxon>
        <taxon>Tessaracoccus</taxon>
    </lineage>
</organism>
<dbReference type="InterPro" id="IPR049052">
    <property type="entry name" value="nSTAND1"/>
</dbReference>
<keyword evidence="1 3" id="KW-0853">WD repeat</keyword>
<evidence type="ECO:0000256" key="2">
    <source>
        <dbReference type="ARBA" id="ARBA00022737"/>
    </source>
</evidence>
<reference evidence="6" key="1">
    <citation type="journal article" date="2021" name="PeerJ">
        <title>Extensive microbial diversity within the chicken gut microbiome revealed by metagenomics and culture.</title>
        <authorList>
            <person name="Gilroy R."/>
            <person name="Ravi A."/>
            <person name="Getino M."/>
            <person name="Pursley I."/>
            <person name="Horton D.L."/>
            <person name="Alikhan N.F."/>
            <person name="Baker D."/>
            <person name="Gharbi K."/>
            <person name="Hall N."/>
            <person name="Watson M."/>
            <person name="Adriaenssens E.M."/>
            <person name="Foster-Nyarko E."/>
            <person name="Jarju S."/>
            <person name="Secka A."/>
            <person name="Antonio M."/>
            <person name="Oren A."/>
            <person name="Chaudhuri R.R."/>
            <person name="La Ragione R."/>
            <person name="Hildebrand F."/>
            <person name="Pallen M.J."/>
        </authorList>
    </citation>
    <scope>NUCLEOTIDE SEQUENCE</scope>
    <source>
        <strain evidence="6">ChiGjej3B3-7470</strain>
    </source>
</reference>
<dbReference type="InterPro" id="IPR001680">
    <property type="entry name" value="WD40_rpt"/>
</dbReference>
<dbReference type="InterPro" id="IPR027417">
    <property type="entry name" value="P-loop_NTPase"/>
</dbReference>
<keyword evidence="4" id="KW-0812">Transmembrane</keyword>
<dbReference type="PROSITE" id="PS50943">
    <property type="entry name" value="HTH_CROC1"/>
    <property type="match status" value="1"/>
</dbReference>
<evidence type="ECO:0000256" key="4">
    <source>
        <dbReference type="SAM" id="Phobius"/>
    </source>
</evidence>
<dbReference type="SUPFAM" id="SSF63829">
    <property type="entry name" value="Calcium-dependent phosphotriesterase"/>
    <property type="match status" value="1"/>
</dbReference>
<protein>
    <recommendedName>
        <fullName evidence="5">HTH cro/C1-type domain-containing protein</fullName>
    </recommendedName>
</protein>
<dbReference type="Pfam" id="PF20703">
    <property type="entry name" value="nSTAND1"/>
    <property type="match status" value="1"/>
</dbReference>
<keyword evidence="2" id="KW-0677">Repeat</keyword>
<comment type="caution">
    <text evidence="6">The sequence shown here is derived from an EMBL/GenBank/DDBJ whole genome shotgun (WGS) entry which is preliminary data.</text>
</comment>
<dbReference type="Pfam" id="PF00400">
    <property type="entry name" value="WD40"/>
    <property type="match status" value="1"/>
</dbReference>
<dbReference type="InterPro" id="IPR010982">
    <property type="entry name" value="Lambda_DNA-bd_dom_sf"/>
</dbReference>
<evidence type="ECO:0000259" key="5">
    <source>
        <dbReference type="PROSITE" id="PS50943"/>
    </source>
</evidence>
<keyword evidence="4" id="KW-0472">Membrane</keyword>
<feature type="domain" description="HTH cro/C1-type" evidence="5">
    <location>
        <begin position="14"/>
        <end position="53"/>
    </location>
</feature>
<reference evidence="6" key="2">
    <citation type="submission" date="2021-09" db="EMBL/GenBank/DDBJ databases">
        <authorList>
            <person name="Gilroy R."/>
        </authorList>
    </citation>
    <scope>NUCLEOTIDE SEQUENCE</scope>
    <source>
        <strain evidence="6">ChiGjej3B3-7470</strain>
    </source>
</reference>
<evidence type="ECO:0000256" key="1">
    <source>
        <dbReference type="ARBA" id="ARBA00022574"/>
    </source>
</evidence>
<dbReference type="SUPFAM" id="SSF52540">
    <property type="entry name" value="P-loop containing nucleoside triphosphate hydrolases"/>
    <property type="match status" value="1"/>
</dbReference>
<dbReference type="Proteomes" id="UP000712713">
    <property type="component" value="Unassembled WGS sequence"/>
</dbReference>
<dbReference type="SUPFAM" id="SSF47413">
    <property type="entry name" value="lambda repressor-like DNA-binding domains"/>
    <property type="match status" value="1"/>
</dbReference>
<dbReference type="InterPro" id="IPR051179">
    <property type="entry name" value="WD_repeat_multifunction"/>
</dbReference>
<dbReference type="SUPFAM" id="SSF82171">
    <property type="entry name" value="DPP6 N-terminal domain-like"/>
    <property type="match status" value="1"/>
</dbReference>
<evidence type="ECO:0000313" key="7">
    <source>
        <dbReference type="Proteomes" id="UP000712713"/>
    </source>
</evidence>
<feature type="transmembrane region" description="Helical" evidence="4">
    <location>
        <begin position="496"/>
        <end position="517"/>
    </location>
</feature>
<gene>
    <name evidence="6" type="ORF">K8V15_06300</name>
</gene>
<sequence length="1198" mass="127493">MAAPNTRDELIAAMREARVAQGLSLRAVARQANLPASTLQGWFEGRHLPTPQLQDHFIGLLRLLRLVDDESVGEWIAALDRLRSGGEIGPNPYPGIRPFTADDAPLYFGRERILDELVAAVRRADGGPLPKLVAVVGLSGSGKTSLLRAGLVGRECSHQGRLSQFEPVQLAVHDLPSWQPPADGSVLLVVDDLERLRNLSAGEREAAVAALASMPSNVTAVFAVVADSFEFVLEHDQLRRPLSSPVLLGSLDDDEFADIVTRPAEANGRRIEESLVALIIRDLHRYGEPSAQVLPLLSNALFRAWENTTGEVVGVQDFLATGGIWGGLERLADGLYGEASPDEQQRIRSLFLSLVQVNSDGIERRVVELASVPEELLGVVESYLGARLLTVTEHSLMISHSALLGRWARLGMWVEEEREQLLFRRRISKAAEVWEESRRDPQALIPVEALVFDRFARDTGIALTPLERDFFDASVARAEETTQAQRKEVRSLRRRNALTSVLALLAVAGLVVALVMVGQSRRFQRSADEARSEAQSRQLALIAEELRGTDRNLAAQLSLAAIRTADTLEAQAAVLKSAGLQTPRRVTGAPGTVRLDVDDANSVLVKAAADGTVTGWAPSGEGSPRFTFKASDGQLFGIAVGQHRGRTLVAVTGQQTASVWDVTADPVRLGEFGADAVGYSASIGPTYAFFGMLDGTIQRVNLRTMAEGEPIVTGSGLAVDGLAAHPNADLVVSSRGAEVVVWGASGEQLDAYDMGRRVTAAAFAPDGATVAATAGGGRAALIGVGADGVLGSVERIQFGAVTLHGLAYDGRRLLVGAWDGRVGVFDHNGQPLGEVGEGSTVTGLAIAGDHLAIGTIDGSALFWPRRYAGLLIEGSATDLPTAMSGSHIVKYKQDRAVVHHIDGSEEHTVAFVEDAGSGFGHAIVSDHVVSLPTASGRLASWDAEGPEDAPPVWSQVAESNASALEAGPENLAVYAESGRDYVTVIRRAGLEWSRVARVEAWSTLALGWHPEQPLLAAMSVDSRRLVIHDLDTGQPVVVGQVELPRRGAAIELVWTADGHITVGTDAGTLIRIDATNPASPSLDDAQIELSSGVSALAVTPDGKLMAAGFLDGRIYVWRTEGDDFAVEALLRPGAGAISALQFYDEEIVFITDTAGAYAWPLDVEQAATDLCDAVGDPITAEEWGRLVPGVPLVDACPA</sequence>